<name>A0A840FKP6_9SPHN</name>
<reference evidence="22 23" key="1">
    <citation type="submission" date="2020-08" db="EMBL/GenBank/DDBJ databases">
        <title>Genomic Encyclopedia of Type Strains, Phase IV (KMG-IV): sequencing the most valuable type-strain genomes for metagenomic binning, comparative biology and taxonomic classification.</title>
        <authorList>
            <person name="Goeker M."/>
        </authorList>
    </citation>
    <scope>NUCLEOTIDE SEQUENCE [LARGE SCALE GENOMIC DNA]</scope>
    <source>
        <strain evidence="22 23">YC6723</strain>
    </source>
</reference>
<dbReference type="EMBL" id="JACIEV010000004">
    <property type="protein sequence ID" value="MBB4153895.1"/>
    <property type="molecule type" value="Genomic_DNA"/>
</dbReference>
<evidence type="ECO:0000256" key="15">
    <source>
        <dbReference type="ARBA" id="ARBA00051245"/>
    </source>
</evidence>
<dbReference type="GO" id="GO:0005886">
    <property type="term" value="C:plasma membrane"/>
    <property type="evidence" value="ECO:0007669"/>
    <property type="project" value="UniProtKB-SubCell"/>
</dbReference>
<evidence type="ECO:0000256" key="7">
    <source>
        <dbReference type="ARBA" id="ARBA00022679"/>
    </source>
</evidence>
<dbReference type="RefSeq" id="WP_183983883.1">
    <property type="nucleotide sequence ID" value="NZ_JACIEV010000004.1"/>
</dbReference>
<dbReference type="CDD" id="cd05387">
    <property type="entry name" value="BY-kinase"/>
    <property type="match status" value="1"/>
</dbReference>
<feature type="transmembrane region" description="Helical" evidence="18">
    <location>
        <begin position="51"/>
        <end position="72"/>
    </location>
</feature>
<evidence type="ECO:0000256" key="5">
    <source>
        <dbReference type="ARBA" id="ARBA00022475"/>
    </source>
</evidence>
<comment type="catalytic activity">
    <reaction evidence="15">
        <text>L-tyrosyl-[protein] + ATP = O-phospho-L-tyrosyl-[protein] + ADP + H(+)</text>
        <dbReference type="Rhea" id="RHEA:10596"/>
        <dbReference type="Rhea" id="RHEA-COMP:10136"/>
        <dbReference type="Rhea" id="RHEA-COMP:20101"/>
        <dbReference type="ChEBI" id="CHEBI:15378"/>
        <dbReference type="ChEBI" id="CHEBI:30616"/>
        <dbReference type="ChEBI" id="CHEBI:46858"/>
        <dbReference type="ChEBI" id="CHEBI:61978"/>
        <dbReference type="ChEBI" id="CHEBI:456216"/>
        <dbReference type="EC" id="2.7.10.2"/>
    </reaction>
</comment>
<comment type="similarity">
    <text evidence="3">Belongs to the etk/wzc family.</text>
</comment>
<evidence type="ECO:0000259" key="21">
    <source>
        <dbReference type="Pfam" id="PF13807"/>
    </source>
</evidence>
<evidence type="ECO:0000256" key="17">
    <source>
        <dbReference type="SAM" id="MobiDB-lite"/>
    </source>
</evidence>
<protein>
    <recommendedName>
        <fullName evidence="4">non-specific protein-tyrosine kinase</fullName>
        <ecNumber evidence="4">2.7.10.2</ecNumber>
    </recommendedName>
</protein>
<dbReference type="GO" id="GO:0004715">
    <property type="term" value="F:non-membrane spanning protein tyrosine kinase activity"/>
    <property type="evidence" value="ECO:0007669"/>
    <property type="project" value="UniProtKB-EC"/>
</dbReference>
<gene>
    <name evidence="22" type="ORF">GGQ80_001801</name>
</gene>
<dbReference type="InterPro" id="IPR050445">
    <property type="entry name" value="Bact_polysacc_biosynth/exp"/>
</dbReference>
<dbReference type="Pfam" id="PF02706">
    <property type="entry name" value="Wzz"/>
    <property type="match status" value="1"/>
</dbReference>
<dbReference type="PANTHER" id="PTHR32309">
    <property type="entry name" value="TYROSINE-PROTEIN KINASE"/>
    <property type="match status" value="1"/>
</dbReference>
<keyword evidence="16" id="KW-0175">Coiled coil</keyword>
<comment type="subcellular location">
    <subcellularLocation>
        <location evidence="1">Cell inner membrane</location>
        <topology evidence="1">Multi-pass membrane protein</topology>
    </subcellularLocation>
</comment>
<evidence type="ECO:0000256" key="2">
    <source>
        <dbReference type="ARBA" id="ARBA00007316"/>
    </source>
</evidence>
<feature type="domain" description="AAA" evidence="20">
    <location>
        <begin position="547"/>
        <end position="690"/>
    </location>
</feature>
<evidence type="ECO:0000313" key="23">
    <source>
        <dbReference type="Proteomes" id="UP000529795"/>
    </source>
</evidence>
<keyword evidence="9" id="KW-0547">Nucleotide-binding</keyword>
<keyword evidence="5" id="KW-1003">Cell membrane</keyword>
<evidence type="ECO:0000256" key="4">
    <source>
        <dbReference type="ARBA" id="ARBA00011903"/>
    </source>
</evidence>
<evidence type="ECO:0000313" key="22">
    <source>
        <dbReference type="EMBL" id="MBB4153895.1"/>
    </source>
</evidence>
<keyword evidence="6" id="KW-0997">Cell inner membrane</keyword>
<comment type="caution">
    <text evidence="22">The sequence shown here is derived from an EMBL/GenBank/DDBJ whole genome shotgun (WGS) entry which is preliminary data.</text>
</comment>
<evidence type="ECO:0000256" key="18">
    <source>
        <dbReference type="SAM" id="Phobius"/>
    </source>
</evidence>
<evidence type="ECO:0000256" key="13">
    <source>
        <dbReference type="ARBA" id="ARBA00023136"/>
    </source>
</evidence>
<dbReference type="InterPro" id="IPR003856">
    <property type="entry name" value="LPS_length_determ_N"/>
</dbReference>
<keyword evidence="13 18" id="KW-0472">Membrane</keyword>
<evidence type="ECO:0000256" key="14">
    <source>
        <dbReference type="ARBA" id="ARBA00023137"/>
    </source>
</evidence>
<feature type="compositionally biased region" description="Pro residues" evidence="17">
    <location>
        <begin position="1"/>
        <end position="10"/>
    </location>
</feature>
<feature type="domain" description="Polysaccharide chain length determinant N-terminal" evidence="19">
    <location>
        <begin position="37"/>
        <end position="129"/>
    </location>
</feature>
<dbReference type="SUPFAM" id="SSF52540">
    <property type="entry name" value="P-loop containing nucleoside triphosphate hydrolases"/>
    <property type="match status" value="1"/>
</dbReference>
<feature type="coiled-coil region" evidence="16">
    <location>
        <begin position="271"/>
        <end position="332"/>
    </location>
</feature>
<evidence type="ECO:0000256" key="16">
    <source>
        <dbReference type="SAM" id="Coils"/>
    </source>
</evidence>
<evidence type="ECO:0000256" key="12">
    <source>
        <dbReference type="ARBA" id="ARBA00022989"/>
    </source>
</evidence>
<feature type="coiled-coil region" evidence="16">
    <location>
        <begin position="216"/>
        <end position="243"/>
    </location>
</feature>
<evidence type="ECO:0000256" key="9">
    <source>
        <dbReference type="ARBA" id="ARBA00022741"/>
    </source>
</evidence>
<evidence type="ECO:0000259" key="19">
    <source>
        <dbReference type="Pfam" id="PF02706"/>
    </source>
</evidence>
<evidence type="ECO:0000256" key="10">
    <source>
        <dbReference type="ARBA" id="ARBA00022777"/>
    </source>
</evidence>
<dbReference type="InterPro" id="IPR005702">
    <property type="entry name" value="Wzc-like_C"/>
</dbReference>
<evidence type="ECO:0000256" key="8">
    <source>
        <dbReference type="ARBA" id="ARBA00022692"/>
    </source>
</evidence>
<evidence type="ECO:0000256" key="3">
    <source>
        <dbReference type="ARBA" id="ARBA00008883"/>
    </source>
</evidence>
<feature type="domain" description="Tyrosine-protein kinase G-rich" evidence="21">
    <location>
        <begin position="403"/>
        <end position="475"/>
    </location>
</feature>
<evidence type="ECO:0000256" key="11">
    <source>
        <dbReference type="ARBA" id="ARBA00022840"/>
    </source>
</evidence>
<keyword evidence="23" id="KW-1185">Reference proteome</keyword>
<keyword evidence="8 18" id="KW-0812">Transmembrane</keyword>
<evidence type="ECO:0000256" key="6">
    <source>
        <dbReference type="ARBA" id="ARBA00022519"/>
    </source>
</evidence>
<dbReference type="NCBIfam" id="TIGR01007">
    <property type="entry name" value="eps_fam"/>
    <property type="match status" value="1"/>
</dbReference>
<evidence type="ECO:0000256" key="1">
    <source>
        <dbReference type="ARBA" id="ARBA00004429"/>
    </source>
</evidence>
<dbReference type="EC" id="2.7.10.2" evidence="4"/>
<dbReference type="GO" id="GO:0005524">
    <property type="term" value="F:ATP binding"/>
    <property type="evidence" value="ECO:0007669"/>
    <property type="project" value="UniProtKB-KW"/>
</dbReference>
<feature type="region of interest" description="Disordered" evidence="17">
    <location>
        <begin position="1"/>
        <end position="25"/>
    </location>
</feature>
<comment type="similarity">
    <text evidence="2">Belongs to the CpsD/CapB family.</text>
</comment>
<dbReference type="Proteomes" id="UP000529795">
    <property type="component" value="Unassembled WGS sequence"/>
</dbReference>
<sequence length="742" mass="79916">MNYPDAPPISPRSFRQPYADPPAAGNDGLRIEEAPAIDFQTLWNAMIRNRWIILGIIGTCLAIGLAASMLTVPRYRASASVQIDQRVAKVLGTEDDDNVATSSADADRYLQTQVDVLKSRALAIRVADALRLTGDADFLAAAAIKREDRSPESLRLAVIDALDRGLTVTLPRNSRVVTISFASRSPTVSAKVANAYVAEFIESSLQRRFDQSAYARNFLSQQLAQAKERLEQSELSTNAYARQQRLIDASSAAGGASNPGSAPRSITAADLVQLNQVHNEAQATRLQAQERWERARATPLMSLPDVLSNQAIQELTRQRAEREAAYRQERERHKPDYPTVREAQAAIDAIDRQIRGIANGILGSIRYSYETAAAQERALGTRIDQLKGATLSEQDRSVRFNILKREADTNRELYDGLLQRFREISAASGATNNNIAVIDQAEAPARPFAPRPLVNLGIGALVGLLLAGLAATLRERLDDSIREPGDTERKLALPLLGVLPRATDDDPMRDIAKPRSPLAEASQALRTSLELTSPEGMPHVTLLTSSRQGEGKTTSAVLIALMLAQAGKRTLLIDADLRKPSLHKYLGLGNATGLSTLLAGQAEGAAVVQATAAERLSVITSGPMPPDPAQLLGSSALPDAIAAFAGSYDRIVVDAPPVLGLADAPRLASIVDGVIFVVEANRAHRGGAKAALKRLEGGRATVIGAVLTKFNRSVGYGYDYYGYGAGYGKSRLMNVFREKADA</sequence>
<keyword evidence="12 18" id="KW-1133">Transmembrane helix</keyword>
<dbReference type="PANTHER" id="PTHR32309:SF13">
    <property type="entry name" value="FERRIC ENTEROBACTIN TRANSPORT PROTEIN FEPE"/>
    <property type="match status" value="1"/>
</dbReference>
<organism evidence="22 23">
    <name type="scientific">Sphingomonas jinjuensis</name>
    <dbReference type="NCBI Taxonomy" id="535907"/>
    <lineage>
        <taxon>Bacteria</taxon>
        <taxon>Pseudomonadati</taxon>
        <taxon>Pseudomonadota</taxon>
        <taxon>Alphaproteobacteria</taxon>
        <taxon>Sphingomonadales</taxon>
        <taxon>Sphingomonadaceae</taxon>
        <taxon>Sphingomonas</taxon>
    </lineage>
</organism>
<dbReference type="InterPro" id="IPR027417">
    <property type="entry name" value="P-loop_NTPase"/>
</dbReference>
<dbReference type="InterPro" id="IPR032807">
    <property type="entry name" value="GNVR"/>
</dbReference>
<keyword evidence="10" id="KW-0418">Kinase</keyword>
<accession>A0A840FKP6</accession>
<dbReference type="AlphaFoldDB" id="A0A840FKP6"/>
<dbReference type="Pfam" id="PF13614">
    <property type="entry name" value="AAA_31"/>
    <property type="match status" value="1"/>
</dbReference>
<proteinExistence type="inferred from homology"/>
<keyword evidence="11" id="KW-0067">ATP-binding</keyword>
<dbReference type="InterPro" id="IPR025669">
    <property type="entry name" value="AAA_dom"/>
</dbReference>
<dbReference type="Pfam" id="PF13807">
    <property type="entry name" value="GNVR"/>
    <property type="match status" value="1"/>
</dbReference>
<dbReference type="Gene3D" id="3.40.50.300">
    <property type="entry name" value="P-loop containing nucleotide triphosphate hydrolases"/>
    <property type="match status" value="1"/>
</dbReference>
<keyword evidence="14" id="KW-0829">Tyrosine-protein kinase</keyword>
<keyword evidence="7" id="KW-0808">Transferase</keyword>
<evidence type="ECO:0000259" key="20">
    <source>
        <dbReference type="Pfam" id="PF13614"/>
    </source>
</evidence>